<feature type="binding site" evidence="11">
    <location>
        <begin position="146"/>
        <end position="147"/>
    </location>
    <ligand>
        <name>thiamine diphosphate</name>
        <dbReference type="ChEBI" id="CHEBI:58937"/>
    </ligand>
</feature>
<dbReference type="GO" id="GO:0009228">
    <property type="term" value="P:thiamine biosynthetic process"/>
    <property type="evidence" value="ECO:0007669"/>
    <property type="project" value="UniProtKB-UniRule"/>
</dbReference>
<evidence type="ECO:0000313" key="14">
    <source>
        <dbReference type="Proteomes" id="UP000248132"/>
    </source>
</evidence>
<dbReference type="SUPFAM" id="SSF52922">
    <property type="entry name" value="TK C-terminal domain-like"/>
    <property type="match status" value="1"/>
</dbReference>
<dbReference type="SMART" id="SM00861">
    <property type="entry name" value="Transket_pyr"/>
    <property type="match status" value="1"/>
</dbReference>
<evidence type="ECO:0000256" key="9">
    <source>
        <dbReference type="ARBA" id="ARBA00023229"/>
    </source>
</evidence>
<dbReference type="PANTHER" id="PTHR43322:SF5">
    <property type="entry name" value="1-DEOXY-D-XYLULOSE-5-PHOSPHATE SYNTHASE, CHLOROPLASTIC"/>
    <property type="match status" value="1"/>
</dbReference>
<evidence type="ECO:0000256" key="8">
    <source>
        <dbReference type="ARBA" id="ARBA00023052"/>
    </source>
</evidence>
<dbReference type="UniPathway" id="UPA00064">
    <property type="reaction ID" value="UER00091"/>
</dbReference>
<dbReference type="Pfam" id="PF02779">
    <property type="entry name" value="Transket_pyr"/>
    <property type="match status" value="1"/>
</dbReference>
<proteinExistence type="inferred from homology"/>
<dbReference type="FunFam" id="3.40.50.970:FF:000005">
    <property type="entry name" value="1-deoxy-D-xylulose-5-phosphate synthase"/>
    <property type="match status" value="1"/>
</dbReference>
<keyword evidence="5 11" id="KW-0479">Metal-binding</keyword>
<feature type="domain" description="Transketolase-like pyrimidine-binding" evidence="12">
    <location>
        <begin position="314"/>
        <end position="479"/>
    </location>
</feature>
<feature type="binding site" evidence="11">
    <location>
        <position position="174"/>
    </location>
    <ligand>
        <name>thiamine diphosphate</name>
        <dbReference type="ChEBI" id="CHEBI:58937"/>
    </ligand>
</feature>
<comment type="caution">
    <text evidence="13">The sequence shown here is derived from an EMBL/GenBank/DDBJ whole genome shotgun (WGS) entry which is preliminary data.</text>
</comment>
<dbReference type="FunFam" id="3.40.50.920:FF:000002">
    <property type="entry name" value="1-deoxy-D-xylulose-5-phosphate synthase"/>
    <property type="match status" value="1"/>
</dbReference>
<dbReference type="EC" id="2.2.1.7" evidence="11"/>
<dbReference type="HAMAP" id="MF_00315">
    <property type="entry name" value="DXP_synth"/>
    <property type="match status" value="1"/>
</dbReference>
<feature type="binding site" evidence="11">
    <location>
        <position position="365"/>
    </location>
    <ligand>
        <name>thiamine diphosphate</name>
        <dbReference type="ChEBI" id="CHEBI:58937"/>
    </ligand>
</feature>
<evidence type="ECO:0000256" key="3">
    <source>
        <dbReference type="ARBA" id="ARBA00011738"/>
    </source>
</evidence>
<dbReference type="PANTHER" id="PTHR43322">
    <property type="entry name" value="1-D-DEOXYXYLULOSE 5-PHOSPHATE SYNTHASE-RELATED"/>
    <property type="match status" value="1"/>
</dbReference>
<dbReference type="PROSITE" id="PS00802">
    <property type="entry name" value="TRANSKETOLASE_2"/>
    <property type="match status" value="1"/>
</dbReference>
<dbReference type="Pfam" id="PF13292">
    <property type="entry name" value="DXP_synthase_N"/>
    <property type="match status" value="1"/>
</dbReference>
<comment type="cofactor">
    <cofactor evidence="11">
        <name>thiamine diphosphate</name>
        <dbReference type="ChEBI" id="CHEBI:58937"/>
    </cofactor>
    <text evidence="11">Binds 1 thiamine pyrophosphate per subunit.</text>
</comment>
<dbReference type="GO" id="GO:0030976">
    <property type="term" value="F:thiamine pyrophosphate binding"/>
    <property type="evidence" value="ECO:0007669"/>
    <property type="project" value="UniProtKB-UniRule"/>
</dbReference>
<dbReference type="CDD" id="cd02007">
    <property type="entry name" value="TPP_DXS"/>
    <property type="match status" value="1"/>
</dbReference>
<sequence length="623" mass="68228">MGYLDNISSPEDVKKLNNEQLSCLAEEIRTFLINKVSKTGGHLAPNLGVVELTLAIHKNFNTEYDKIVWDVGHQSYVHKILTGRKDKFDTLRKLGGLAGFPKTCESRHDCFNTGHSSTSISAALGIARARDLKKENYSVAAVIGDGAMTGGMAYEALNDGGRLNSNFIVILNDNEMSISHNVGGMSKYLSRLRTDPVYTKAKEDVDNFLDRMPNFSKKARAAAVKIKGTVKYLFAQGVFFEQLGYKYYGPVDGHNFEELNKALIAAKKIKGPVLVHVSTQKGKGYSFAEESPDRFHGIAPFEIETGETFGLNEPDYSKIFGDAACDFAKENDRIVAISAAMAKGTGLYRFSTEFSQRFFDVGIAEQHAVTLAAGMSISGMIPIVAIYSSFLQRAYDQIVHDVAIQKLHVVFAIDRSGIVGEDGETHQGIFDISFLNHIPNLTIMAPADYYELRQMLDFAVNKQNGPVAIRYPRGRGKAILAKEYPLKKGKGAVIREGRDVCILAVGSMVSTAAAAAEILEGKGVSAEVVSARFVKPVDEQLIIECANRFKCIVTMEDNCKTGGFGSRVLDVLNENGLKTDLYIMALPDEFITHGSRNELLKQSGLDSASAADAILKKMNNIHI</sequence>
<gene>
    <name evidence="11" type="primary">dxs</name>
    <name evidence="13" type="ORF">LY28_02645</name>
</gene>
<comment type="pathway">
    <text evidence="1 11">Metabolic intermediate biosynthesis; 1-deoxy-D-xylulose 5-phosphate biosynthesis; 1-deoxy-D-xylulose 5-phosphate from D-glyceraldehyde 3-phosphate and pyruvate: step 1/1.</text>
</comment>
<evidence type="ECO:0000256" key="1">
    <source>
        <dbReference type="ARBA" id="ARBA00004980"/>
    </source>
</evidence>
<dbReference type="GO" id="GO:0008661">
    <property type="term" value="F:1-deoxy-D-xylulose-5-phosphate synthase activity"/>
    <property type="evidence" value="ECO:0007669"/>
    <property type="project" value="UniProtKB-UniRule"/>
</dbReference>
<dbReference type="Proteomes" id="UP000248132">
    <property type="component" value="Unassembled WGS sequence"/>
</dbReference>
<feature type="binding site" evidence="11">
    <location>
        <position position="174"/>
    </location>
    <ligand>
        <name>Mg(2+)</name>
        <dbReference type="ChEBI" id="CHEBI:18420"/>
    </ligand>
</feature>
<reference evidence="13 14" key="1">
    <citation type="submission" date="2018-06" db="EMBL/GenBank/DDBJ databases">
        <title>Genomic Encyclopedia of Type Strains, Phase I: the one thousand microbial genomes (KMG-I) project.</title>
        <authorList>
            <person name="Kyrpides N."/>
        </authorList>
    </citation>
    <scope>NUCLEOTIDE SEQUENCE [LARGE SCALE GENOMIC DNA]</scope>
    <source>
        <strain evidence="13 14">DSM 19573</strain>
    </source>
</reference>
<evidence type="ECO:0000256" key="2">
    <source>
        <dbReference type="ARBA" id="ARBA00011081"/>
    </source>
</evidence>
<organism evidence="13 14">
    <name type="scientific">Ruminiclostridium sufflavum DSM 19573</name>
    <dbReference type="NCBI Taxonomy" id="1121337"/>
    <lineage>
        <taxon>Bacteria</taxon>
        <taxon>Bacillati</taxon>
        <taxon>Bacillota</taxon>
        <taxon>Clostridia</taxon>
        <taxon>Eubacteriales</taxon>
        <taxon>Oscillospiraceae</taxon>
        <taxon>Ruminiclostridium</taxon>
    </lineage>
</organism>
<dbReference type="GO" id="GO:0005829">
    <property type="term" value="C:cytosol"/>
    <property type="evidence" value="ECO:0007669"/>
    <property type="project" value="TreeGrafter"/>
</dbReference>
<dbReference type="InterPro" id="IPR005477">
    <property type="entry name" value="Dxylulose-5-P_synthase"/>
</dbReference>
<dbReference type="InterPro" id="IPR029061">
    <property type="entry name" value="THDP-binding"/>
</dbReference>
<dbReference type="Gene3D" id="3.40.50.920">
    <property type="match status" value="1"/>
</dbReference>
<dbReference type="PROSITE" id="PS00801">
    <property type="entry name" value="TRANSKETOLASE_1"/>
    <property type="match status" value="1"/>
</dbReference>
<evidence type="ECO:0000313" key="13">
    <source>
        <dbReference type="EMBL" id="PYG86825.1"/>
    </source>
</evidence>
<dbReference type="InterPro" id="IPR020826">
    <property type="entry name" value="Transketolase_BS"/>
</dbReference>
<dbReference type="GO" id="GO:0000287">
    <property type="term" value="F:magnesium ion binding"/>
    <property type="evidence" value="ECO:0007669"/>
    <property type="project" value="UniProtKB-UniRule"/>
</dbReference>
<dbReference type="EMBL" id="QKMR01000016">
    <property type="protein sequence ID" value="PYG86825.1"/>
    <property type="molecule type" value="Genomic_DNA"/>
</dbReference>
<dbReference type="Pfam" id="PF02780">
    <property type="entry name" value="Transketolase_C"/>
    <property type="match status" value="1"/>
</dbReference>
<feature type="binding site" evidence="11">
    <location>
        <position position="285"/>
    </location>
    <ligand>
        <name>thiamine diphosphate</name>
        <dbReference type="ChEBI" id="CHEBI:58937"/>
    </ligand>
</feature>
<keyword evidence="14" id="KW-1185">Reference proteome</keyword>
<protein>
    <recommendedName>
        <fullName evidence="11">1-deoxy-D-xylulose-5-phosphate synthase</fullName>
        <ecNumber evidence="11">2.2.1.7</ecNumber>
    </recommendedName>
    <alternativeName>
        <fullName evidence="11">1-deoxyxylulose-5-phosphate synthase</fullName>
        <shortName evidence="11">DXP synthase</shortName>
        <shortName evidence="11">DXPS</shortName>
    </alternativeName>
</protein>
<evidence type="ECO:0000256" key="6">
    <source>
        <dbReference type="ARBA" id="ARBA00022842"/>
    </source>
</evidence>
<dbReference type="InterPro" id="IPR009014">
    <property type="entry name" value="Transketo_C/PFOR_II"/>
</dbReference>
<dbReference type="RefSeq" id="WP_110462659.1">
    <property type="nucleotide sequence ID" value="NZ_QKMR01000016.1"/>
</dbReference>
<feature type="binding site" evidence="11">
    <location>
        <position position="73"/>
    </location>
    <ligand>
        <name>thiamine diphosphate</name>
        <dbReference type="ChEBI" id="CHEBI:58937"/>
    </ligand>
</feature>
<feature type="binding site" evidence="11">
    <location>
        <position position="145"/>
    </location>
    <ligand>
        <name>Mg(2+)</name>
        <dbReference type="ChEBI" id="CHEBI:18420"/>
    </ligand>
</feature>
<feature type="binding site" evidence="11">
    <location>
        <begin position="114"/>
        <end position="116"/>
    </location>
    <ligand>
        <name>thiamine diphosphate</name>
        <dbReference type="ChEBI" id="CHEBI:58937"/>
    </ligand>
</feature>
<dbReference type="InterPro" id="IPR005475">
    <property type="entry name" value="Transketolase-like_Pyr-bd"/>
</dbReference>
<evidence type="ECO:0000256" key="5">
    <source>
        <dbReference type="ARBA" id="ARBA00022723"/>
    </source>
</evidence>
<comment type="subunit">
    <text evidence="3 11">Homodimer.</text>
</comment>
<accession>A0A318XI11</accession>
<dbReference type="AlphaFoldDB" id="A0A318XI11"/>
<evidence type="ECO:0000256" key="10">
    <source>
        <dbReference type="ARBA" id="ARBA00055605"/>
    </source>
</evidence>
<evidence type="ECO:0000259" key="12">
    <source>
        <dbReference type="SMART" id="SM00861"/>
    </source>
</evidence>
<evidence type="ECO:0000256" key="11">
    <source>
        <dbReference type="HAMAP-Rule" id="MF_00315"/>
    </source>
</evidence>
<dbReference type="SUPFAM" id="SSF52518">
    <property type="entry name" value="Thiamin diphosphate-binding fold (THDP-binding)"/>
    <property type="match status" value="2"/>
</dbReference>
<evidence type="ECO:0000256" key="7">
    <source>
        <dbReference type="ARBA" id="ARBA00022977"/>
    </source>
</evidence>
<comment type="function">
    <text evidence="10 11">Catalyzes the acyloin condensation reaction between C atoms 2 and 3 of pyruvate and glyceraldehyde 3-phosphate to yield 1-deoxy-D-xylulose-5-phosphate (DXP).</text>
</comment>
<dbReference type="Gene3D" id="3.40.50.970">
    <property type="match status" value="2"/>
</dbReference>
<dbReference type="InterPro" id="IPR049557">
    <property type="entry name" value="Transketolase_CS"/>
</dbReference>
<comment type="similarity">
    <text evidence="2 11">Belongs to the transketolase family. DXPS subfamily.</text>
</comment>
<keyword evidence="9 11" id="KW-0414">Isoprene biosynthesis</keyword>
<keyword evidence="6 11" id="KW-0460">Magnesium</keyword>
<dbReference type="OrthoDB" id="9803371at2"/>
<dbReference type="GO" id="GO:0016114">
    <property type="term" value="P:terpenoid biosynthetic process"/>
    <property type="evidence" value="ECO:0007669"/>
    <property type="project" value="UniProtKB-UniRule"/>
</dbReference>
<comment type="cofactor">
    <cofactor evidence="11">
        <name>Mg(2+)</name>
        <dbReference type="ChEBI" id="CHEBI:18420"/>
    </cofactor>
    <text evidence="11">Binds 1 Mg(2+) ion per subunit.</text>
</comment>
<keyword evidence="7 11" id="KW-0784">Thiamine biosynthesis</keyword>
<dbReference type="CDD" id="cd07033">
    <property type="entry name" value="TPP_PYR_DXS_TK_like"/>
    <property type="match status" value="1"/>
</dbReference>
<dbReference type="NCBIfam" id="NF003933">
    <property type="entry name" value="PRK05444.2-2"/>
    <property type="match status" value="1"/>
</dbReference>
<dbReference type="GO" id="GO:0019288">
    <property type="term" value="P:isopentenyl diphosphate biosynthetic process, methylerythritol 4-phosphate pathway"/>
    <property type="evidence" value="ECO:0007669"/>
    <property type="project" value="TreeGrafter"/>
</dbReference>
<evidence type="ECO:0000256" key="4">
    <source>
        <dbReference type="ARBA" id="ARBA00022679"/>
    </source>
</evidence>
<name>A0A318XI11_9FIRM</name>
<dbReference type="NCBIfam" id="TIGR00204">
    <property type="entry name" value="dxs"/>
    <property type="match status" value="1"/>
</dbReference>
<keyword evidence="4 11" id="KW-0808">Transferase</keyword>
<dbReference type="InterPro" id="IPR033248">
    <property type="entry name" value="Transketolase_C"/>
</dbReference>
<comment type="catalytic activity">
    <reaction evidence="11">
        <text>D-glyceraldehyde 3-phosphate + pyruvate + H(+) = 1-deoxy-D-xylulose 5-phosphate + CO2</text>
        <dbReference type="Rhea" id="RHEA:12605"/>
        <dbReference type="ChEBI" id="CHEBI:15361"/>
        <dbReference type="ChEBI" id="CHEBI:15378"/>
        <dbReference type="ChEBI" id="CHEBI:16526"/>
        <dbReference type="ChEBI" id="CHEBI:57792"/>
        <dbReference type="ChEBI" id="CHEBI:59776"/>
        <dbReference type="EC" id="2.2.1.7"/>
    </reaction>
</comment>
<keyword evidence="8 11" id="KW-0786">Thiamine pyrophosphate</keyword>